<reference evidence="2" key="2">
    <citation type="submission" date="2017-02" db="EMBL/GenBank/DDBJ databases">
        <title>Sunflower complete genome.</title>
        <authorList>
            <person name="Langlade N."/>
            <person name="Munos S."/>
        </authorList>
    </citation>
    <scope>NUCLEOTIDE SEQUENCE [LARGE SCALE GENOMIC DNA]</scope>
    <source>
        <tissue evidence="2">Leaves</tissue>
    </source>
</reference>
<dbReference type="Gramene" id="mRNA:HanXRQr2_Chr14g0643501">
    <property type="protein sequence ID" value="CDS:HanXRQr2_Chr14g0643501.1"/>
    <property type="gene ID" value="HanXRQr2_Chr14g0643501"/>
</dbReference>
<sequence length="67" mass="6951">MHIRNVPSFFLTKSTGAPQGDELGRINPLSNSSCSCVESSFSSAGARRYGARAMGAAPGASSIWNST</sequence>
<gene>
    <name evidence="2" type="ORF">HannXRQ_Chr14g0442131</name>
    <name evidence="1" type="ORF">HanXRQr2_Chr14g0643501</name>
</gene>
<reference evidence="1" key="3">
    <citation type="submission" date="2020-06" db="EMBL/GenBank/DDBJ databases">
        <title>Helianthus annuus Genome sequencing and assembly Release 2.</title>
        <authorList>
            <person name="Gouzy J."/>
            <person name="Langlade N."/>
            <person name="Munos S."/>
        </authorList>
    </citation>
    <scope>NUCLEOTIDE SEQUENCE</scope>
    <source>
        <tissue evidence="1">Leaves</tissue>
    </source>
</reference>
<accession>A0A251SH19</accession>
<proteinExistence type="predicted"/>
<protein>
    <submittedName>
        <fullName evidence="2">Uncharacterized protein</fullName>
    </submittedName>
</protein>
<dbReference type="EMBL" id="CM007903">
    <property type="protein sequence ID" value="OTF98119.1"/>
    <property type="molecule type" value="Genomic_DNA"/>
</dbReference>
<evidence type="ECO:0000313" key="3">
    <source>
        <dbReference type="Proteomes" id="UP000215914"/>
    </source>
</evidence>
<name>A0A251SH19_HELAN</name>
<dbReference type="Proteomes" id="UP000215914">
    <property type="component" value="Chromosome 14"/>
</dbReference>
<keyword evidence="3" id="KW-1185">Reference proteome</keyword>
<dbReference type="EMBL" id="MNCJ02000329">
    <property type="protein sequence ID" value="KAF5769034.1"/>
    <property type="molecule type" value="Genomic_DNA"/>
</dbReference>
<dbReference type="InParanoid" id="A0A251SH19"/>
<evidence type="ECO:0000313" key="2">
    <source>
        <dbReference type="EMBL" id="OTF98119.1"/>
    </source>
</evidence>
<organism evidence="2 3">
    <name type="scientific">Helianthus annuus</name>
    <name type="common">Common sunflower</name>
    <dbReference type="NCBI Taxonomy" id="4232"/>
    <lineage>
        <taxon>Eukaryota</taxon>
        <taxon>Viridiplantae</taxon>
        <taxon>Streptophyta</taxon>
        <taxon>Embryophyta</taxon>
        <taxon>Tracheophyta</taxon>
        <taxon>Spermatophyta</taxon>
        <taxon>Magnoliopsida</taxon>
        <taxon>eudicotyledons</taxon>
        <taxon>Gunneridae</taxon>
        <taxon>Pentapetalae</taxon>
        <taxon>asterids</taxon>
        <taxon>campanulids</taxon>
        <taxon>Asterales</taxon>
        <taxon>Asteraceae</taxon>
        <taxon>Asteroideae</taxon>
        <taxon>Heliantheae alliance</taxon>
        <taxon>Heliantheae</taxon>
        <taxon>Helianthus</taxon>
    </lineage>
</organism>
<evidence type="ECO:0000313" key="1">
    <source>
        <dbReference type="EMBL" id="KAF5769034.1"/>
    </source>
</evidence>
<reference evidence="1 3" key="1">
    <citation type="journal article" date="2017" name="Nature">
        <title>The sunflower genome provides insights into oil metabolism, flowering and Asterid evolution.</title>
        <authorList>
            <person name="Badouin H."/>
            <person name="Gouzy J."/>
            <person name="Grassa C.J."/>
            <person name="Murat F."/>
            <person name="Staton S.E."/>
            <person name="Cottret L."/>
            <person name="Lelandais-Briere C."/>
            <person name="Owens G.L."/>
            <person name="Carrere S."/>
            <person name="Mayjonade B."/>
            <person name="Legrand L."/>
            <person name="Gill N."/>
            <person name="Kane N.C."/>
            <person name="Bowers J.E."/>
            <person name="Hubner S."/>
            <person name="Bellec A."/>
            <person name="Berard A."/>
            <person name="Berges H."/>
            <person name="Blanchet N."/>
            <person name="Boniface M.C."/>
            <person name="Brunel D."/>
            <person name="Catrice O."/>
            <person name="Chaidir N."/>
            <person name="Claudel C."/>
            <person name="Donnadieu C."/>
            <person name="Faraut T."/>
            <person name="Fievet G."/>
            <person name="Helmstetter N."/>
            <person name="King M."/>
            <person name="Knapp S.J."/>
            <person name="Lai Z."/>
            <person name="Le Paslier M.C."/>
            <person name="Lippi Y."/>
            <person name="Lorenzon L."/>
            <person name="Mandel J.R."/>
            <person name="Marage G."/>
            <person name="Marchand G."/>
            <person name="Marquand E."/>
            <person name="Bret-Mestries E."/>
            <person name="Morien E."/>
            <person name="Nambeesan S."/>
            <person name="Nguyen T."/>
            <person name="Pegot-Espagnet P."/>
            <person name="Pouilly N."/>
            <person name="Raftis F."/>
            <person name="Sallet E."/>
            <person name="Schiex T."/>
            <person name="Thomas J."/>
            <person name="Vandecasteele C."/>
            <person name="Vares D."/>
            <person name="Vear F."/>
            <person name="Vautrin S."/>
            <person name="Crespi M."/>
            <person name="Mangin B."/>
            <person name="Burke J.M."/>
            <person name="Salse J."/>
            <person name="Munos S."/>
            <person name="Vincourt P."/>
            <person name="Rieseberg L.H."/>
            <person name="Langlade N.B."/>
        </authorList>
    </citation>
    <scope>NUCLEOTIDE SEQUENCE [LARGE SCALE GENOMIC DNA]</scope>
    <source>
        <strain evidence="3">cv. SF193</strain>
        <tissue evidence="1">Leaves</tissue>
    </source>
</reference>
<dbReference type="AlphaFoldDB" id="A0A251SH19"/>